<organism evidence="1">
    <name type="scientific">viral metagenome</name>
    <dbReference type="NCBI Taxonomy" id="1070528"/>
    <lineage>
        <taxon>unclassified sequences</taxon>
        <taxon>metagenomes</taxon>
        <taxon>organismal metagenomes</taxon>
    </lineage>
</organism>
<dbReference type="AlphaFoldDB" id="A0A6M3XKU8"/>
<gene>
    <name evidence="1" type="ORF">TM448B01302_0013</name>
</gene>
<proteinExistence type="predicted"/>
<dbReference type="EMBL" id="MT144731">
    <property type="protein sequence ID" value="QJH98409.1"/>
    <property type="molecule type" value="Genomic_DNA"/>
</dbReference>
<reference evidence="1" key="1">
    <citation type="submission" date="2020-03" db="EMBL/GenBank/DDBJ databases">
        <title>The deep terrestrial virosphere.</title>
        <authorList>
            <person name="Holmfeldt K."/>
            <person name="Nilsson E."/>
            <person name="Simone D."/>
            <person name="Lopez-Fernandez M."/>
            <person name="Wu X."/>
            <person name="de Brujin I."/>
            <person name="Lundin D."/>
            <person name="Andersson A."/>
            <person name="Bertilsson S."/>
            <person name="Dopson M."/>
        </authorList>
    </citation>
    <scope>NUCLEOTIDE SEQUENCE</scope>
    <source>
        <strain evidence="1">TM448B01302</strain>
    </source>
</reference>
<sequence length="600" mass="57415">MEITPKNLELNYYPLDIQDITLPQQGMDIGATPETNSPVATQPSTLNNIVDSGDGSIVNLGAIKSSNFSVGVAGWRLDSNGNIEANDGNFRGDITGASGTFSGTITATAGSIGGWTISAVALYYDGATDALSSGMAPADYPFYAGKKYADRATAPFKIEPSGKLTVTDIVATGTINAQAGYLSAGVYIDAADGIVCESGGFNVGISGHIRGGQTDYNTGTGFFLGYSGSAYKLSIGVSTGDYFLWTGTTIESSYKLPGFIGGDGSDGDVTINDGGTTTLTADMYYDDLTITNNSTLNPAGYRIFWKGTLTIDSGSTIARNGNAGGNGGNGTNAASLTGTNAGGAGGSAGAVLSGNYLDGGEDGKAGGTGGYSINAQNGAAGGVGVAGDSKASNSLGSNGAAGAAGGAGNGSIDAYNGGAGGALGAAGTVVAATQEPNHLLTAVDMLGKDGAYAFYQFLNSAGSGSGGGGGGGAGSAYYYGGSGGGGGGSASVGGVILLCGNKIANAGTVSAIGASGGNGGNGGNGVTTAQGAGGGGGGGAGSNGGIIVLVCSTKQGSGTYPVTAGAGGTGGTKGANGNGTAYNGGNGANGAAGKTYILYG</sequence>
<name>A0A6M3XKU8_9ZZZZ</name>
<accession>A0A6M3XKU8</accession>
<protein>
    <submittedName>
        <fullName evidence="1">Uncharacterized protein</fullName>
    </submittedName>
</protein>
<evidence type="ECO:0000313" key="1">
    <source>
        <dbReference type="EMBL" id="QJH98409.1"/>
    </source>
</evidence>